<dbReference type="GO" id="GO:0005576">
    <property type="term" value="C:extracellular region"/>
    <property type="evidence" value="ECO:0007669"/>
    <property type="project" value="TreeGrafter"/>
</dbReference>
<feature type="active site" description="Proton donor/acceptor" evidence="9">
    <location>
        <position position="194"/>
    </location>
</feature>
<dbReference type="PANTHER" id="PTHR30582">
    <property type="entry name" value="L,D-TRANSPEPTIDASE"/>
    <property type="match status" value="1"/>
</dbReference>
<dbReference type="InterPro" id="IPR050979">
    <property type="entry name" value="LD-transpeptidase"/>
</dbReference>
<keyword evidence="13" id="KW-1185">Reference proteome</keyword>
<evidence type="ECO:0000259" key="11">
    <source>
        <dbReference type="PROSITE" id="PS52029"/>
    </source>
</evidence>
<evidence type="ECO:0000313" key="12">
    <source>
        <dbReference type="EMBL" id="QFY45083.1"/>
    </source>
</evidence>
<evidence type="ECO:0000256" key="9">
    <source>
        <dbReference type="PROSITE-ProRule" id="PRU01373"/>
    </source>
</evidence>
<reference evidence="12 13" key="1">
    <citation type="submission" date="2019-09" db="EMBL/GenBank/DDBJ databases">
        <title>Ecophysiology of the spiral-shaped methanotroph Methylospira mobilis as revealed by the complete genome sequence.</title>
        <authorList>
            <person name="Oshkin I.Y."/>
            <person name="Dedysh S.N."/>
            <person name="Miroshnikov K."/>
            <person name="Danilova O.V."/>
            <person name="Hakobyan A."/>
            <person name="Liesack W."/>
        </authorList>
    </citation>
    <scope>NUCLEOTIDE SEQUENCE [LARGE SCALE GENOMIC DNA]</scope>
    <source>
        <strain evidence="12 13">Shm1</strain>
    </source>
</reference>
<evidence type="ECO:0000256" key="1">
    <source>
        <dbReference type="ARBA" id="ARBA00004752"/>
    </source>
</evidence>
<keyword evidence="7 9" id="KW-0573">Peptidoglycan synthesis</keyword>
<dbReference type="FunCoup" id="A0A5Q0BML9">
    <property type="interactions" value="127"/>
</dbReference>
<evidence type="ECO:0000256" key="4">
    <source>
        <dbReference type="ARBA" id="ARBA00022679"/>
    </source>
</evidence>
<keyword evidence="5" id="KW-0378">Hydrolase</keyword>
<gene>
    <name evidence="12" type="ORF">F6R98_12030</name>
</gene>
<dbReference type="Proteomes" id="UP000325755">
    <property type="component" value="Chromosome"/>
</dbReference>
<dbReference type="KEGG" id="mmob:F6R98_12030"/>
<name>A0A5Q0BML9_9GAMM</name>
<dbReference type="SUPFAM" id="SSF141523">
    <property type="entry name" value="L,D-transpeptidase catalytic domain-like"/>
    <property type="match status" value="1"/>
</dbReference>
<dbReference type="UniPathway" id="UPA00219"/>
<keyword evidence="10" id="KW-0732">Signal</keyword>
<dbReference type="GO" id="GO:0018104">
    <property type="term" value="P:peptidoglycan-protein cross-linking"/>
    <property type="evidence" value="ECO:0007669"/>
    <property type="project" value="TreeGrafter"/>
</dbReference>
<feature type="domain" description="L,D-TPase catalytic" evidence="11">
    <location>
        <begin position="94"/>
        <end position="236"/>
    </location>
</feature>
<dbReference type="GO" id="GO:0008360">
    <property type="term" value="P:regulation of cell shape"/>
    <property type="evidence" value="ECO:0007669"/>
    <property type="project" value="UniProtKB-UniRule"/>
</dbReference>
<dbReference type="GO" id="GO:0071555">
    <property type="term" value="P:cell wall organization"/>
    <property type="evidence" value="ECO:0007669"/>
    <property type="project" value="UniProtKB-UniRule"/>
</dbReference>
<keyword evidence="3" id="KW-0328">Glycosyltransferase</keyword>
<keyword evidence="6 9" id="KW-0133">Cell shape</keyword>
<feature type="signal peptide" evidence="10">
    <location>
        <begin position="1"/>
        <end position="21"/>
    </location>
</feature>
<evidence type="ECO:0000256" key="10">
    <source>
        <dbReference type="SAM" id="SignalP"/>
    </source>
</evidence>
<dbReference type="Pfam" id="PF03734">
    <property type="entry name" value="YkuD"/>
    <property type="match status" value="1"/>
</dbReference>
<evidence type="ECO:0000256" key="5">
    <source>
        <dbReference type="ARBA" id="ARBA00022801"/>
    </source>
</evidence>
<protein>
    <submittedName>
        <fullName evidence="12">L,D-transpeptidase family protein</fullName>
    </submittedName>
</protein>
<organism evidence="12 13">
    <name type="scientific">Candidatus Methylospira mobilis</name>
    <dbReference type="NCBI Taxonomy" id="1808979"/>
    <lineage>
        <taxon>Bacteria</taxon>
        <taxon>Pseudomonadati</taxon>
        <taxon>Pseudomonadota</taxon>
        <taxon>Gammaproteobacteria</taxon>
        <taxon>Methylococcales</taxon>
        <taxon>Methylococcaceae</taxon>
        <taxon>Candidatus Methylospira</taxon>
    </lineage>
</organism>
<keyword evidence="4" id="KW-0808">Transferase</keyword>
<evidence type="ECO:0000256" key="7">
    <source>
        <dbReference type="ARBA" id="ARBA00022984"/>
    </source>
</evidence>
<dbReference type="OrthoDB" id="9787225at2"/>
<dbReference type="InterPro" id="IPR005490">
    <property type="entry name" value="LD_TPept_cat_dom"/>
</dbReference>
<dbReference type="CDD" id="cd16913">
    <property type="entry name" value="YkuD_like"/>
    <property type="match status" value="1"/>
</dbReference>
<evidence type="ECO:0000256" key="3">
    <source>
        <dbReference type="ARBA" id="ARBA00022676"/>
    </source>
</evidence>
<evidence type="ECO:0000256" key="2">
    <source>
        <dbReference type="ARBA" id="ARBA00005992"/>
    </source>
</evidence>
<proteinExistence type="inferred from homology"/>
<accession>A0A5Q0BML9</accession>
<sequence length="330" mass="36276">MSRVCLRAVLTIMILAPLAQAETLSMPAPGNELIGEIRYVRAKYEDTLIDIARENSIGQDEMVMANPKVDRWLPGRDTLVLLPRQYILPAAPHSGIVVNIPEMRLYFYPNAGPNQPASEVVTYPISVGRMDWHTPLGTTKVVSKIKDPAWRPPKSIKAEHARDGEILPDVVPPGPNNPLGQYAMKLGVPGYLIHGVDVDKSYGIGMRVTHGCIRMYPEDVSKLFPEVSVGTPVHLVNQPVKVGWLNNELYMEVSQSLDEDAISYDTLYRTAMALIAQKTADRKVVLNMQVIQQALHKPSGIPVQISGNAANANAPALPPKLPTNQSPEVF</sequence>
<dbReference type="GO" id="GO:0071972">
    <property type="term" value="F:peptidoglycan L,D-transpeptidase activity"/>
    <property type="evidence" value="ECO:0007669"/>
    <property type="project" value="TreeGrafter"/>
</dbReference>
<dbReference type="PANTHER" id="PTHR30582:SF24">
    <property type="entry name" value="L,D-TRANSPEPTIDASE ERFK_SRFK-RELATED"/>
    <property type="match status" value="1"/>
</dbReference>
<dbReference type="Gene3D" id="2.40.440.10">
    <property type="entry name" value="L,D-transpeptidase catalytic domain-like"/>
    <property type="match status" value="1"/>
</dbReference>
<dbReference type="AlphaFoldDB" id="A0A5Q0BML9"/>
<dbReference type="InParanoid" id="A0A5Q0BML9"/>
<dbReference type="PROSITE" id="PS52029">
    <property type="entry name" value="LD_TPASE"/>
    <property type="match status" value="1"/>
</dbReference>
<feature type="chain" id="PRO_5024987089" evidence="10">
    <location>
        <begin position="22"/>
        <end position="330"/>
    </location>
</feature>
<evidence type="ECO:0000313" key="13">
    <source>
        <dbReference type="Proteomes" id="UP000325755"/>
    </source>
</evidence>
<comment type="similarity">
    <text evidence="2">Belongs to the YkuD family.</text>
</comment>
<keyword evidence="8 9" id="KW-0961">Cell wall biogenesis/degradation</keyword>
<evidence type="ECO:0000256" key="6">
    <source>
        <dbReference type="ARBA" id="ARBA00022960"/>
    </source>
</evidence>
<comment type="pathway">
    <text evidence="1 9">Cell wall biogenesis; peptidoglycan biosynthesis.</text>
</comment>
<feature type="active site" description="Nucleophile" evidence="9">
    <location>
        <position position="212"/>
    </location>
</feature>
<evidence type="ECO:0000256" key="8">
    <source>
        <dbReference type="ARBA" id="ARBA00023316"/>
    </source>
</evidence>
<dbReference type="GO" id="GO:0016757">
    <property type="term" value="F:glycosyltransferase activity"/>
    <property type="evidence" value="ECO:0007669"/>
    <property type="project" value="UniProtKB-KW"/>
</dbReference>
<dbReference type="EMBL" id="CP044205">
    <property type="protein sequence ID" value="QFY45083.1"/>
    <property type="molecule type" value="Genomic_DNA"/>
</dbReference>
<dbReference type="InterPro" id="IPR038063">
    <property type="entry name" value="Transpep_catalytic_dom"/>
</dbReference>